<gene>
    <name evidence="9" type="ORF">ACFFJ8_34800</name>
</gene>
<dbReference type="CDD" id="cd06261">
    <property type="entry name" value="TM_PBP2"/>
    <property type="match status" value="1"/>
</dbReference>
<evidence type="ECO:0000256" key="7">
    <source>
        <dbReference type="RuleBase" id="RU363032"/>
    </source>
</evidence>
<feature type="transmembrane region" description="Helical" evidence="7">
    <location>
        <begin position="225"/>
        <end position="248"/>
    </location>
</feature>
<feature type="transmembrane region" description="Helical" evidence="7">
    <location>
        <begin position="90"/>
        <end position="111"/>
    </location>
</feature>
<evidence type="ECO:0000313" key="10">
    <source>
        <dbReference type="Proteomes" id="UP001589818"/>
    </source>
</evidence>
<organism evidence="9 10">
    <name type="scientific">Paenibacillus mendelii</name>
    <dbReference type="NCBI Taxonomy" id="206163"/>
    <lineage>
        <taxon>Bacteria</taxon>
        <taxon>Bacillati</taxon>
        <taxon>Bacillota</taxon>
        <taxon>Bacilli</taxon>
        <taxon>Bacillales</taxon>
        <taxon>Paenibacillaceae</taxon>
        <taxon>Paenibacillus</taxon>
    </lineage>
</organism>
<dbReference type="EMBL" id="JBHLVF010000061">
    <property type="protein sequence ID" value="MFC0396505.1"/>
    <property type="molecule type" value="Genomic_DNA"/>
</dbReference>
<keyword evidence="10" id="KW-1185">Reference proteome</keyword>
<evidence type="ECO:0000256" key="4">
    <source>
        <dbReference type="ARBA" id="ARBA00022692"/>
    </source>
</evidence>
<comment type="similarity">
    <text evidence="7">Belongs to the binding-protein-dependent transport system permease family.</text>
</comment>
<dbReference type="PROSITE" id="PS50928">
    <property type="entry name" value="ABC_TM1"/>
    <property type="match status" value="1"/>
</dbReference>
<evidence type="ECO:0000259" key="8">
    <source>
        <dbReference type="PROSITE" id="PS50928"/>
    </source>
</evidence>
<proteinExistence type="inferred from homology"/>
<dbReference type="InterPro" id="IPR050809">
    <property type="entry name" value="UgpAE/MalFG_permease"/>
</dbReference>
<keyword evidence="3" id="KW-1003">Cell membrane</keyword>
<evidence type="ECO:0000256" key="1">
    <source>
        <dbReference type="ARBA" id="ARBA00004651"/>
    </source>
</evidence>
<name>A0ABV6JNW4_9BACL</name>
<feature type="domain" description="ABC transmembrane type-1" evidence="8">
    <location>
        <begin position="86"/>
        <end position="303"/>
    </location>
</feature>
<accession>A0ABV6JNW4</accession>
<evidence type="ECO:0000256" key="2">
    <source>
        <dbReference type="ARBA" id="ARBA00022448"/>
    </source>
</evidence>
<keyword evidence="5 7" id="KW-1133">Transmembrane helix</keyword>
<evidence type="ECO:0000256" key="6">
    <source>
        <dbReference type="ARBA" id="ARBA00023136"/>
    </source>
</evidence>
<evidence type="ECO:0000256" key="3">
    <source>
        <dbReference type="ARBA" id="ARBA00022475"/>
    </source>
</evidence>
<protein>
    <submittedName>
        <fullName evidence="9">ABC transporter permease</fullName>
    </submittedName>
</protein>
<evidence type="ECO:0000256" key="5">
    <source>
        <dbReference type="ARBA" id="ARBA00022989"/>
    </source>
</evidence>
<dbReference type="Pfam" id="PF00528">
    <property type="entry name" value="BPD_transp_1"/>
    <property type="match status" value="1"/>
</dbReference>
<comment type="caution">
    <text evidence="9">The sequence shown here is derived from an EMBL/GenBank/DDBJ whole genome shotgun (WGS) entry which is preliminary data.</text>
</comment>
<feature type="transmembrane region" description="Helical" evidence="7">
    <location>
        <begin position="123"/>
        <end position="146"/>
    </location>
</feature>
<dbReference type="PANTHER" id="PTHR43227:SF11">
    <property type="entry name" value="BLL4140 PROTEIN"/>
    <property type="match status" value="1"/>
</dbReference>
<keyword evidence="2 7" id="KW-0813">Transport</keyword>
<dbReference type="RefSeq" id="WP_204818643.1">
    <property type="nucleotide sequence ID" value="NZ_JANHOF010000005.1"/>
</dbReference>
<dbReference type="InterPro" id="IPR035906">
    <property type="entry name" value="MetI-like_sf"/>
</dbReference>
<evidence type="ECO:0000313" key="9">
    <source>
        <dbReference type="EMBL" id="MFC0396505.1"/>
    </source>
</evidence>
<sequence length="316" mass="35957">MEAKARPHSGPSLLKRMKQDLVARYQLYLLILLPFTYIVVFHYFPMYGLQIAFKDFVATQGITGSPWVGFKHFENFFTSPSFELVIRNTIFLTIYGLLIGFPIPIILALALNNTLRTKFKKSVQLITYAPHFISVVVLVGMMYQFLSPKFGIVNQLIGLFGHDPIMFMGSEQWFRHLYVWSDIWQQMGWSSIIYLSVLSTVDGDQHEAAIVDGASRFRRVLHVDLPAIIPTAVILLILNTGYIMSLGFEKVYLMQNTMNLSSSEVISTYLYKLSFASSLPNYSYSAAIGFFNSIINFTILCIVNGLAKRYGNTSLW</sequence>
<keyword evidence="6 7" id="KW-0472">Membrane</keyword>
<dbReference type="Proteomes" id="UP001589818">
    <property type="component" value="Unassembled WGS sequence"/>
</dbReference>
<reference evidence="9 10" key="1">
    <citation type="submission" date="2024-09" db="EMBL/GenBank/DDBJ databases">
        <authorList>
            <person name="Sun Q."/>
            <person name="Mori K."/>
        </authorList>
    </citation>
    <scope>NUCLEOTIDE SEQUENCE [LARGE SCALE GENOMIC DNA]</scope>
    <source>
        <strain evidence="9 10">CCM 4839</strain>
    </source>
</reference>
<dbReference type="Gene3D" id="1.10.3720.10">
    <property type="entry name" value="MetI-like"/>
    <property type="match status" value="1"/>
</dbReference>
<keyword evidence="4 7" id="KW-0812">Transmembrane</keyword>
<dbReference type="InterPro" id="IPR000515">
    <property type="entry name" value="MetI-like"/>
</dbReference>
<comment type="subcellular location">
    <subcellularLocation>
        <location evidence="1 7">Cell membrane</location>
        <topology evidence="1 7">Multi-pass membrane protein</topology>
    </subcellularLocation>
</comment>
<feature type="transmembrane region" description="Helical" evidence="7">
    <location>
        <begin position="282"/>
        <end position="307"/>
    </location>
</feature>
<feature type="transmembrane region" description="Helical" evidence="7">
    <location>
        <begin position="21"/>
        <end position="44"/>
    </location>
</feature>
<dbReference type="PANTHER" id="PTHR43227">
    <property type="entry name" value="BLL4140 PROTEIN"/>
    <property type="match status" value="1"/>
</dbReference>
<dbReference type="SUPFAM" id="SSF161098">
    <property type="entry name" value="MetI-like"/>
    <property type="match status" value="1"/>
</dbReference>